<keyword evidence="3" id="KW-1185">Reference proteome</keyword>
<accession>A0A9P5P9Z9</accession>
<comment type="caution">
    <text evidence="2">The sequence shown here is derived from an EMBL/GenBank/DDBJ whole genome shotgun (WGS) entry which is preliminary data.</text>
</comment>
<feature type="chain" id="PRO_5040510883" evidence="1">
    <location>
        <begin position="20"/>
        <end position="256"/>
    </location>
</feature>
<name>A0A9P5P9Z9_9AGAR</name>
<dbReference type="AlphaFoldDB" id="A0A9P5P9Z9"/>
<sequence length="256" mass="28832">MRFAPHLLLFVLIASSILAVCPRPMDARPMRPSSSSTQLQAPSITQVFVTWLDGKTGLPKGLPVITATTAQEAATMKTLFTKRLSDLFGLPLAGKPLSKAPQIVNESSENLIQSKARRARWIDRFVLDSAIGRGLTREQPRCGELDPRRGRSTATLNALRLWEKKSNKYMFVHKLIYSPLYPPSELFSMNPANIMSLLGHYLMNKLGHWDDPRPMENELLQIKVYLGIRECPIPWQSHMAMGAIVSRKSLRRAGIW</sequence>
<protein>
    <submittedName>
        <fullName evidence="2">Uncharacterized protein</fullName>
    </submittedName>
</protein>
<dbReference type="EMBL" id="JADNRY010000297">
    <property type="protein sequence ID" value="KAF9059501.1"/>
    <property type="molecule type" value="Genomic_DNA"/>
</dbReference>
<evidence type="ECO:0000313" key="3">
    <source>
        <dbReference type="Proteomes" id="UP000772434"/>
    </source>
</evidence>
<reference evidence="2" key="1">
    <citation type="submission" date="2020-11" db="EMBL/GenBank/DDBJ databases">
        <authorList>
            <consortium name="DOE Joint Genome Institute"/>
            <person name="Ahrendt S."/>
            <person name="Riley R."/>
            <person name="Andreopoulos W."/>
            <person name="Labutti K."/>
            <person name="Pangilinan J."/>
            <person name="Ruiz-Duenas F.J."/>
            <person name="Barrasa J.M."/>
            <person name="Sanchez-Garcia M."/>
            <person name="Camarero S."/>
            <person name="Miyauchi S."/>
            <person name="Serrano A."/>
            <person name="Linde D."/>
            <person name="Babiker R."/>
            <person name="Drula E."/>
            <person name="Ayuso-Fernandez I."/>
            <person name="Pacheco R."/>
            <person name="Padilla G."/>
            <person name="Ferreira P."/>
            <person name="Barriuso J."/>
            <person name="Kellner H."/>
            <person name="Castanera R."/>
            <person name="Alfaro M."/>
            <person name="Ramirez L."/>
            <person name="Pisabarro A.G."/>
            <person name="Kuo A."/>
            <person name="Tritt A."/>
            <person name="Lipzen A."/>
            <person name="He G."/>
            <person name="Yan M."/>
            <person name="Ng V."/>
            <person name="Cullen D."/>
            <person name="Martin F."/>
            <person name="Rosso M.-N."/>
            <person name="Henrissat B."/>
            <person name="Hibbett D."/>
            <person name="Martinez A.T."/>
            <person name="Grigoriev I.V."/>
        </authorList>
    </citation>
    <scope>NUCLEOTIDE SEQUENCE</scope>
    <source>
        <strain evidence="2">AH 40177</strain>
    </source>
</reference>
<gene>
    <name evidence="2" type="ORF">BDP27DRAFT_1407595</name>
</gene>
<proteinExistence type="predicted"/>
<evidence type="ECO:0000256" key="1">
    <source>
        <dbReference type="SAM" id="SignalP"/>
    </source>
</evidence>
<dbReference type="Proteomes" id="UP000772434">
    <property type="component" value="Unassembled WGS sequence"/>
</dbReference>
<feature type="signal peptide" evidence="1">
    <location>
        <begin position="1"/>
        <end position="19"/>
    </location>
</feature>
<organism evidence="2 3">
    <name type="scientific">Rhodocollybia butyracea</name>
    <dbReference type="NCBI Taxonomy" id="206335"/>
    <lineage>
        <taxon>Eukaryota</taxon>
        <taxon>Fungi</taxon>
        <taxon>Dikarya</taxon>
        <taxon>Basidiomycota</taxon>
        <taxon>Agaricomycotina</taxon>
        <taxon>Agaricomycetes</taxon>
        <taxon>Agaricomycetidae</taxon>
        <taxon>Agaricales</taxon>
        <taxon>Marasmiineae</taxon>
        <taxon>Omphalotaceae</taxon>
        <taxon>Rhodocollybia</taxon>
    </lineage>
</organism>
<evidence type="ECO:0000313" key="2">
    <source>
        <dbReference type="EMBL" id="KAF9059501.1"/>
    </source>
</evidence>
<keyword evidence="1" id="KW-0732">Signal</keyword>